<comment type="caution">
    <text evidence="8">The sequence shown here is derived from an EMBL/GenBank/DDBJ whole genome shotgun (WGS) entry which is preliminary data.</text>
</comment>
<evidence type="ECO:0000256" key="2">
    <source>
        <dbReference type="ARBA" id="ARBA00022448"/>
    </source>
</evidence>
<dbReference type="RefSeq" id="WP_186832945.1">
    <property type="nucleotide sequence ID" value="NZ_JAEQMG010000048.1"/>
</dbReference>
<dbReference type="InterPro" id="IPR002528">
    <property type="entry name" value="MATE_fam"/>
</dbReference>
<dbReference type="PANTHER" id="PTHR43549">
    <property type="entry name" value="MULTIDRUG RESISTANCE PROTEIN YPNP-RELATED"/>
    <property type="match status" value="1"/>
</dbReference>
<dbReference type="InterPro" id="IPR048279">
    <property type="entry name" value="MdtK-like"/>
</dbReference>
<evidence type="ECO:0000256" key="1">
    <source>
        <dbReference type="ARBA" id="ARBA00004651"/>
    </source>
</evidence>
<dbReference type="GO" id="GO:0005886">
    <property type="term" value="C:plasma membrane"/>
    <property type="evidence" value="ECO:0007669"/>
    <property type="project" value="UniProtKB-SubCell"/>
</dbReference>
<evidence type="ECO:0000256" key="5">
    <source>
        <dbReference type="ARBA" id="ARBA00022989"/>
    </source>
</evidence>
<evidence type="ECO:0000313" key="9">
    <source>
        <dbReference type="Proteomes" id="UP000633365"/>
    </source>
</evidence>
<evidence type="ECO:0000256" key="7">
    <source>
        <dbReference type="SAM" id="Phobius"/>
    </source>
</evidence>
<feature type="transmembrane region" description="Helical" evidence="7">
    <location>
        <begin position="58"/>
        <end position="79"/>
    </location>
</feature>
<gene>
    <name evidence="8" type="ORF">JKK62_05190</name>
</gene>
<name>A0A934TZ33_9FIRM</name>
<feature type="transmembrane region" description="Helical" evidence="7">
    <location>
        <begin position="324"/>
        <end position="347"/>
    </location>
</feature>
<keyword evidence="9" id="KW-1185">Reference proteome</keyword>
<evidence type="ECO:0000313" key="8">
    <source>
        <dbReference type="EMBL" id="MBK6088050.1"/>
    </source>
</evidence>
<keyword evidence="6 7" id="KW-0472">Membrane</keyword>
<evidence type="ECO:0000256" key="6">
    <source>
        <dbReference type="ARBA" id="ARBA00023136"/>
    </source>
</evidence>
<feature type="transmembrane region" description="Helical" evidence="7">
    <location>
        <begin position="15"/>
        <end position="38"/>
    </location>
</feature>
<feature type="transmembrane region" description="Helical" evidence="7">
    <location>
        <begin position="198"/>
        <end position="221"/>
    </location>
</feature>
<keyword evidence="3" id="KW-1003">Cell membrane</keyword>
<feature type="transmembrane region" description="Helical" evidence="7">
    <location>
        <begin position="165"/>
        <end position="192"/>
    </location>
</feature>
<dbReference type="GO" id="GO:0015297">
    <property type="term" value="F:antiporter activity"/>
    <property type="evidence" value="ECO:0007669"/>
    <property type="project" value="InterPro"/>
</dbReference>
<keyword evidence="2" id="KW-0813">Transport</keyword>
<keyword evidence="5 7" id="KW-1133">Transmembrane helix</keyword>
<feature type="transmembrane region" description="Helical" evidence="7">
    <location>
        <begin position="402"/>
        <end position="424"/>
    </location>
</feature>
<dbReference type="EMBL" id="JAEQMG010000048">
    <property type="protein sequence ID" value="MBK6088050.1"/>
    <property type="molecule type" value="Genomic_DNA"/>
</dbReference>
<evidence type="ECO:0000256" key="3">
    <source>
        <dbReference type="ARBA" id="ARBA00022475"/>
    </source>
</evidence>
<sequence>MSELSQNKMGVKPMLPLLMGMSLPAMLSMMIQALYNVVDSIFVARYSPDALQAVSLAYPLQIILISFAVGTAVGVNSLIARRLGAKNYEEANNAATTGLVLAVIDWLVFLVLGLTVSRPFISLFTSNAEVIKDGAGYLTVVLCVSFGMMISCMGEKILQSTGNMIIPMITQMLGAIVNIIFDPLLIFGIGFFPRLGVLGAAIATVFGQICSMIFIMVILFVRKHDVKIRFKGFRMQKMTLKNIYAVSFPAIVMQSISSVMISGINAIISMADLTVEYAAAYISAFGIYFKLQSFIFMPVFGLSQGVSPIIGYNYGARNKKRMYQAFRLGVIIAGAVMAAGTLLFQLAPEWLLSLFESEENVAANALLAEVGVPMLRIISISFIMAAVGIMFSTLFQAVGKGFYSMTMSVLRQLVVLLPAAYILSKINMTATWFSFPIAEVVCLIIGIIFFVILRKKEFSKL</sequence>
<dbReference type="PIRSF" id="PIRSF006603">
    <property type="entry name" value="DinF"/>
    <property type="match status" value="1"/>
</dbReference>
<dbReference type="InterPro" id="IPR052031">
    <property type="entry name" value="Membrane_Transporter-Flippase"/>
</dbReference>
<dbReference type="Proteomes" id="UP000633365">
    <property type="component" value="Unassembled WGS sequence"/>
</dbReference>
<feature type="transmembrane region" description="Helical" evidence="7">
    <location>
        <begin position="430"/>
        <end position="453"/>
    </location>
</feature>
<feature type="transmembrane region" description="Helical" evidence="7">
    <location>
        <begin position="374"/>
        <end position="395"/>
    </location>
</feature>
<keyword evidence="4 7" id="KW-0812">Transmembrane</keyword>
<dbReference type="AlphaFoldDB" id="A0A934TZ33"/>
<accession>A0A934TZ33</accession>
<feature type="transmembrane region" description="Helical" evidence="7">
    <location>
        <begin position="91"/>
        <end position="114"/>
    </location>
</feature>
<proteinExistence type="predicted"/>
<dbReference type="CDD" id="cd13144">
    <property type="entry name" value="MATE_like_4"/>
    <property type="match status" value="1"/>
</dbReference>
<dbReference type="GO" id="GO:0042910">
    <property type="term" value="F:xenobiotic transmembrane transporter activity"/>
    <property type="evidence" value="ECO:0007669"/>
    <property type="project" value="InterPro"/>
</dbReference>
<dbReference type="Pfam" id="PF01554">
    <property type="entry name" value="MatE"/>
    <property type="match status" value="2"/>
</dbReference>
<evidence type="ECO:0000256" key="4">
    <source>
        <dbReference type="ARBA" id="ARBA00022692"/>
    </source>
</evidence>
<dbReference type="NCBIfam" id="TIGR00797">
    <property type="entry name" value="matE"/>
    <property type="match status" value="1"/>
</dbReference>
<feature type="transmembrane region" description="Helical" evidence="7">
    <location>
        <begin position="242"/>
        <end position="268"/>
    </location>
</feature>
<feature type="transmembrane region" description="Helical" evidence="7">
    <location>
        <begin position="134"/>
        <end position="153"/>
    </location>
</feature>
<comment type="subcellular location">
    <subcellularLocation>
        <location evidence="1">Cell membrane</location>
        <topology evidence="1">Multi-pass membrane protein</topology>
    </subcellularLocation>
</comment>
<protein>
    <submittedName>
        <fullName evidence="8">MATE family efflux transporter</fullName>
    </submittedName>
</protein>
<organism evidence="8 9">
    <name type="scientific">Ruminococcus difficilis</name>
    <dbReference type="NCBI Taxonomy" id="2763069"/>
    <lineage>
        <taxon>Bacteria</taxon>
        <taxon>Bacillati</taxon>
        <taxon>Bacillota</taxon>
        <taxon>Clostridia</taxon>
        <taxon>Eubacteriales</taxon>
        <taxon>Oscillospiraceae</taxon>
        <taxon>Ruminococcus</taxon>
    </lineage>
</organism>
<reference evidence="8" key="1">
    <citation type="submission" date="2021-01" db="EMBL/GenBank/DDBJ databases">
        <title>Genome public.</title>
        <authorList>
            <person name="Liu C."/>
            <person name="Sun Q."/>
        </authorList>
    </citation>
    <scope>NUCLEOTIDE SEQUENCE</scope>
    <source>
        <strain evidence="8">M6</strain>
    </source>
</reference>
<dbReference type="PANTHER" id="PTHR43549:SF2">
    <property type="entry name" value="MULTIDRUG RESISTANCE PROTEIN NORM-RELATED"/>
    <property type="match status" value="1"/>
</dbReference>